<dbReference type="PRINTS" id="PR01270">
    <property type="entry name" value="HDASUPER"/>
</dbReference>
<feature type="domain" description="Histone deacetylase" evidence="2">
    <location>
        <begin position="158"/>
        <end position="406"/>
    </location>
</feature>
<accession>A0A9N8EIY2</accession>
<dbReference type="InterPro" id="IPR044150">
    <property type="entry name" value="HDAC_classIV"/>
</dbReference>
<comment type="caution">
    <text evidence="3">The sequence shown here is derived from an EMBL/GenBank/DDBJ whole genome shotgun (WGS) entry which is preliminary data.</text>
</comment>
<dbReference type="InterPro" id="IPR000286">
    <property type="entry name" value="HDACs"/>
</dbReference>
<dbReference type="PANTHER" id="PTHR10625">
    <property type="entry name" value="HISTONE DEACETYLASE HDAC1-RELATED"/>
    <property type="match status" value="1"/>
</dbReference>
<reference evidence="3" key="1">
    <citation type="submission" date="2020-06" db="EMBL/GenBank/DDBJ databases">
        <authorList>
            <consortium name="Plant Systems Biology data submission"/>
        </authorList>
    </citation>
    <scope>NUCLEOTIDE SEQUENCE</scope>
    <source>
        <strain evidence="3">D6</strain>
    </source>
</reference>
<evidence type="ECO:0000256" key="1">
    <source>
        <dbReference type="ARBA" id="ARBA00022801"/>
    </source>
</evidence>
<dbReference type="InterPro" id="IPR023696">
    <property type="entry name" value="Ureohydrolase_dom_sf"/>
</dbReference>
<dbReference type="OrthoDB" id="437693at2759"/>
<name>A0A9N8EIY2_9STRA</name>
<evidence type="ECO:0000259" key="2">
    <source>
        <dbReference type="Pfam" id="PF00850"/>
    </source>
</evidence>
<sequence length="428" mass="47909">MAYVSTCSRANALQMQRLLRPGRHCYAKSALYTSTSTGSNTSSDGTDTFDQARFQLFAGSASRVPSLDPVKNHRHCPLVYHEDYSFDGWPPEHSFPMDKFERLAHVLLNTPTATGIEEEDNEDKQPLVLDSQHFFRPLDYSSRNLPLLKNWLSGPLDKDFVQRFLEAQLSTEEARQIGFREQAHQPKLIRRTVLEVAGTVLTAQLACHYGIAAHLAGGTHHADHQKGAGYTILNDLIVAASCCLTPTDASSSLELPFPIDRVLVIDADVHQGDGTARCMQALPHLFHNRLFTLSLHCASNYPHPKAHSTYDVPLPDGMTDQEYLETLKRTVTKAVDEVQPDLILYDAGVDIYKGDRLGRLDVSLEGIRQRDRFVVEYCAVQMEIPVAAVIGGGYDKNNVTALAQRHAILHEECSRVWRDHQLWNKALV</sequence>
<proteinExistence type="predicted"/>
<dbReference type="AlphaFoldDB" id="A0A9N8EIY2"/>
<dbReference type="SUPFAM" id="SSF52768">
    <property type="entry name" value="Arginase/deacetylase"/>
    <property type="match status" value="1"/>
</dbReference>
<dbReference type="EMBL" id="CAICTM010001028">
    <property type="protein sequence ID" value="CAB9519604.1"/>
    <property type="molecule type" value="Genomic_DNA"/>
</dbReference>
<dbReference type="GO" id="GO:0016787">
    <property type="term" value="F:hydrolase activity"/>
    <property type="evidence" value="ECO:0007669"/>
    <property type="project" value="UniProtKB-KW"/>
</dbReference>
<evidence type="ECO:0000313" key="4">
    <source>
        <dbReference type="Proteomes" id="UP001153069"/>
    </source>
</evidence>
<dbReference type="CDD" id="cd09993">
    <property type="entry name" value="HDAC_classIV"/>
    <property type="match status" value="1"/>
</dbReference>
<dbReference type="InterPro" id="IPR023801">
    <property type="entry name" value="His_deacetylse_dom"/>
</dbReference>
<organism evidence="3 4">
    <name type="scientific">Seminavis robusta</name>
    <dbReference type="NCBI Taxonomy" id="568900"/>
    <lineage>
        <taxon>Eukaryota</taxon>
        <taxon>Sar</taxon>
        <taxon>Stramenopiles</taxon>
        <taxon>Ochrophyta</taxon>
        <taxon>Bacillariophyta</taxon>
        <taxon>Bacillariophyceae</taxon>
        <taxon>Bacillariophycidae</taxon>
        <taxon>Naviculales</taxon>
        <taxon>Naviculaceae</taxon>
        <taxon>Seminavis</taxon>
    </lineage>
</organism>
<gene>
    <name evidence="3" type="ORF">SEMRO_1030_G233350.1</name>
</gene>
<protein>
    <submittedName>
        <fullName evidence="3">Acetoin utilization protein AcuC</fullName>
    </submittedName>
</protein>
<dbReference type="Pfam" id="PF00850">
    <property type="entry name" value="Hist_deacetyl"/>
    <property type="match status" value="1"/>
</dbReference>
<evidence type="ECO:0000313" key="3">
    <source>
        <dbReference type="EMBL" id="CAB9519604.1"/>
    </source>
</evidence>
<keyword evidence="4" id="KW-1185">Reference proteome</keyword>
<dbReference type="Proteomes" id="UP001153069">
    <property type="component" value="Unassembled WGS sequence"/>
</dbReference>
<dbReference type="Gene3D" id="3.40.800.20">
    <property type="entry name" value="Histone deacetylase domain"/>
    <property type="match status" value="1"/>
</dbReference>
<dbReference type="GO" id="GO:0040029">
    <property type="term" value="P:epigenetic regulation of gene expression"/>
    <property type="evidence" value="ECO:0007669"/>
    <property type="project" value="TreeGrafter"/>
</dbReference>
<dbReference type="InterPro" id="IPR037138">
    <property type="entry name" value="His_deacetylse_dom_sf"/>
</dbReference>
<keyword evidence="1" id="KW-0378">Hydrolase</keyword>
<dbReference type="PANTHER" id="PTHR10625:SF19">
    <property type="entry name" value="HISTONE DEACETYLASE 12"/>
    <property type="match status" value="1"/>
</dbReference>
<dbReference type="GO" id="GO:0004407">
    <property type="term" value="F:histone deacetylase activity"/>
    <property type="evidence" value="ECO:0007669"/>
    <property type="project" value="InterPro"/>
</dbReference>